<accession>A0AAD9KZB2</accession>
<dbReference type="EMBL" id="JAODUO010000456">
    <property type="protein sequence ID" value="KAK2180156.1"/>
    <property type="molecule type" value="Genomic_DNA"/>
</dbReference>
<reference evidence="1" key="1">
    <citation type="journal article" date="2023" name="Mol. Biol. Evol.">
        <title>Third-Generation Sequencing Reveals the Adaptive Role of the Epigenome in Three Deep-Sea Polychaetes.</title>
        <authorList>
            <person name="Perez M."/>
            <person name="Aroh O."/>
            <person name="Sun Y."/>
            <person name="Lan Y."/>
            <person name="Juniper S.K."/>
            <person name="Young C.R."/>
            <person name="Angers B."/>
            <person name="Qian P.Y."/>
        </authorList>
    </citation>
    <scope>NUCLEOTIDE SEQUENCE</scope>
    <source>
        <strain evidence="1">R07B-5</strain>
    </source>
</reference>
<dbReference type="AlphaFoldDB" id="A0AAD9KZB2"/>
<dbReference type="Proteomes" id="UP001209878">
    <property type="component" value="Unassembled WGS sequence"/>
</dbReference>
<evidence type="ECO:0000313" key="2">
    <source>
        <dbReference type="Proteomes" id="UP001209878"/>
    </source>
</evidence>
<comment type="caution">
    <text evidence="1">The sequence shown here is derived from an EMBL/GenBank/DDBJ whole genome shotgun (WGS) entry which is preliminary data.</text>
</comment>
<proteinExistence type="predicted"/>
<organism evidence="1 2">
    <name type="scientific">Ridgeia piscesae</name>
    <name type="common">Tubeworm</name>
    <dbReference type="NCBI Taxonomy" id="27915"/>
    <lineage>
        <taxon>Eukaryota</taxon>
        <taxon>Metazoa</taxon>
        <taxon>Spiralia</taxon>
        <taxon>Lophotrochozoa</taxon>
        <taxon>Annelida</taxon>
        <taxon>Polychaeta</taxon>
        <taxon>Sedentaria</taxon>
        <taxon>Canalipalpata</taxon>
        <taxon>Sabellida</taxon>
        <taxon>Siboglinidae</taxon>
        <taxon>Ridgeia</taxon>
    </lineage>
</organism>
<gene>
    <name evidence="1" type="ORF">NP493_456g02001</name>
</gene>
<keyword evidence="2" id="KW-1185">Reference proteome</keyword>
<sequence>MSQRLQDLSRKCVVHKNTLPQQIGHLQQPTLHIHTTRTHGVVLAVQDCLLCKTGLTIITLANRATGNVTSDPKHTVLPNKFHYLTEDNECHKMLQERSNRCYICCQYCLANARQALRVD</sequence>
<protein>
    <submittedName>
        <fullName evidence="1">Uncharacterized protein</fullName>
    </submittedName>
</protein>
<name>A0AAD9KZB2_RIDPI</name>
<evidence type="ECO:0000313" key="1">
    <source>
        <dbReference type="EMBL" id="KAK2180156.1"/>
    </source>
</evidence>